<gene>
    <name evidence="1" type="ORF">EVA_08854</name>
</gene>
<accession>J9GS75</accession>
<dbReference type="SUPFAM" id="SSF48230">
    <property type="entry name" value="Chondroitin AC/alginate lyase"/>
    <property type="match status" value="1"/>
</dbReference>
<reference evidence="1" key="1">
    <citation type="journal article" date="2012" name="PLoS ONE">
        <title>Gene sets for utilization of primary and secondary nutrition supplies in the distal gut of endangered iberian lynx.</title>
        <authorList>
            <person name="Alcaide M."/>
            <person name="Messina E."/>
            <person name="Richter M."/>
            <person name="Bargiela R."/>
            <person name="Peplies J."/>
            <person name="Huws S.A."/>
            <person name="Newbold C.J."/>
            <person name="Golyshin P.N."/>
            <person name="Simon M.A."/>
            <person name="Lopez G."/>
            <person name="Yakimov M.M."/>
            <person name="Ferrer M."/>
        </authorList>
    </citation>
    <scope>NUCLEOTIDE SEQUENCE</scope>
</reference>
<comment type="caution">
    <text evidence="1">The sequence shown here is derived from an EMBL/GenBank/DDBJ whole genome shotgun (WGS) entry which is preliminary data.</text>
</comment>
<dbReference type="AlphaFoldDB" id="J9GS75"/>
<sequence length="635" mass="72888">MKKLTAFLMALCYTLIIQAYTERNLLVKQTDLEQLKPMLVMNQQWVSYPDYTDRAGWDQWLGAYKERYIHRGEQLLSYEWKRVNATDYLAFERTGNRKVMEDPFDANNRAIADLLMAELAEGKGRFIDQLVNGVFQACEMTSWALAAHLIVQPTNRSLPTYDYPVIDLTAGDLGGLLAWTHYFMHDTFDRINPEISRRLRYELKTRILDPYLHNDSFWWMGRNYNGRMLNNWNPWCNSNVLMCFMLLENDRDALAKGVYLTMESVDKFLNYIKADGACEEGPSYWGHAAGKTLDYLELLAAITGNRINIFQEPMIRNIGEYISRSYVGNGWVVNFADASAKGAEKAHLIYRFGKAVDSPELKAFASLMRQPNGLPHNGRDFFRTLADLDIDAELQQTAAKHTTKPFTWYPETEFCYLTTSDGIFLAAKGGYNDESHNHNDVGSCSVWMDETPILIDAGVGTYTRQTFSSERYSIWTMQSDYHNLPLINQVAQAHGRKYKATEVKARKNHFSANIATAYPEEAQVKQWIRSYNVHGKQVKISDNFTLNQCLAPNAVHFLTWGKVDASTSGKIHIQVGPTKAVMTYDYHLFDVSVEPIELTDKRLSHIWGSTIYRLAFTAKQQVLNGTYHFTLTKQR</sequence>
<name>J9GS75_9ZZZZ</name>
<proteinExistence type="predicted"/>
<organism evidence="1">
    <name type="scientific">gut metagenome</name>
    <dbReference type="NCBI Taxonomy" id="749906"/>
    <lineage>
        <taxon>unclassified sequences</taxon>
        <taxon>metagenomes</taxon>
        <taxon>organismal metagenomes</taxon>
    </lineage>
</organism>
<dbReference type="InterPro" id="IPR008929">
    <property type="entry name" value="Chondroitin_lyas"/>
</dbReference>
<dbReference type="EMBL" id="AMCI01002323">
    <property type="protein sequence ID" value="EJX03025.1"/>
    <property type="molecule type" value="Genomic_DNA"/>
</dbReference>
<dbReference type="Gene3D" id="2.70.98.70">
    <property type="match status" value="1"/>
</dbReference>
<dbReference type="Gene3D" id="1.50.10.100">
    <property type="entry name" value="Chondroitin AC/alginate lyase"/>
    <property type="match status" value="1"/>
</dbReference>
<protein>
    <submittedName>
        <fullName evidence="1">Heparinase II/III family protein</fullName>
    </submittedName>
</protein>
<evidence type="ECO:0000313" key="1">
    <source>
        <dbReference type="EMBL" id="EJX03025.1"/>
    </source>
</evidence>